<sequence length="229" mass="24899">MTKRILNVVSNVAHYADPAEPTGLWLSELTHAYQVFDEAGYQQSIVSPQGGLSPLEPRSLKFPFFNKSAKAWKDDPAKMALLDETAAPEDIDSADFDAIYFTGGHAVMFDFPDSDGLQRITREIFERGGVVSAVCHGYCGLLNTRLSNGDLLVAGRELTGFAWVEEVLARVDKLVPYNVEAEMKKRGAHYKKGLIPFASHVVVDGRLVTGQNPGSAKATAKKVVSVLGS</sequence>
<dbReference type="InterPro" id="IPR002818">
    <property type="entry name" value="DJ-1/PfpI"/>
</dbReference>
<name>A0A1X2ELE2_9MYCO</name>
<dbReference type="Gene3D" id="3.40.50.880">
    <property type="match status" value="1"/>
</dbReference>
<evidence type="ECO:0000256" key="2">
    <source>
        <dbReference type="ARBA" id="ARBA00023239"/>
    </source>
</evidence>
<dbReference type="GO" id="GO:0019243">
    <property type="term" value="P:methylglyoxal catabolic process to D-lactate via S-lactoyl-glutathione"/>
    <property type="evidence" value="ECO:0007669"/>
    <property type="project" value="TreeGrafter"/>
</dbReference>
<evidence type="ECO:0000256" key="1">
    <source>
        <dbReference type="ARBA" id="ARBA00023016"/>
    </source>
</evidence>
<keyword evidence="6" id="KW-1185">Reference proteome</keyword>
<dbReference type="InterPro" id="IPR029062">
    <property type="entry name" value="Class_I_gatase-like"/>
</dbReference>
<dbReference type="GO" id="GO:0005737">
    <property type="term" value="C:cytoplasm"/>
    <property type="evidence" value="ECO:0007669"/>
    <property type="project" value="TreeGrafter"/>
</dbReference>
<reference evidence="5 6" key="1">
    <citation type="submission" date="2016-01" db="EMBL/GenBank/DDBJ databases">
        <title>The new phylogeny of the genus Mycobacterium.</title>
        <authorList>
            <person name="Tarcisio F."/>
            <person name="Conor M."/>
            <person name="Antonella G."/>
            <person name="Elisabetta G."/>
            <person name="Giulia F.S."/>
            <person name="Sara T."/>
            <person name="Anna F."/>
            <person name="Clotilde B."/>
            <person name="Roberto B."/>
            <person name="Veronica D.S."/>
            <person name="Fabio R."/>
            <person name="Monica P."/>
            <person name="Olivier J."/>
            <person name="Enrico T."/>
            <person name="Nicola S."/>
        </authorList>
    </citation>
    <scope>NUCLEOTIDE SEQUENCE [LARGE SCALE GENOMIC DNA]</scope>
    <source>
        <strain evidence="5 6">DSM 44153</strain>
    </source>
</reference>
<protein>
    <submittedName>
        <fullName evidence="5">Dimethyl sulfoxide reductase</fullName>
    </submittedName>
</protein>
<comment type="similarity">
    <text evidence="3">Belongs to the peptidase C56 family. HSP31-like subfamily.</text>
</comment>
<dbReference type="PANTHER" id="PTHR48094">
    <property type="entry name" value="PROTEIN/NUCLEIC ACID DEGLYCASE DJ-1-RELATED"/>
    <property type="match status" value="1"/>
</dbReference>
<dbReference type="EMBL" id="LQPZ01000017">
    <property type="protein sequence ID" value="ORX05845.1"/>
    <property type="molecule type" value="Genomic_DNA"/>
</dbReference>
<dbReference type="OrthoDB" id="9792284at2"/>
<keyword evidence="2" id="KW-0456">Lyase</keyword>
<dbReference type="AlphaFoldDB" id="A0A1X2ELE2"/>
<evidence type="ECO:0000256" key="3">
    <source>
        <dbReference type="ARBA" id="ARBA00038493"/>
    </source>
</evidence>
<feature type="domain" description="DJ-1/PfpI" evidence="4">
    <location>
        <begin position="27"/>
        <end position="224"/>
    </location>
</feature>
<dbReference type="RefSeq" id="WP_085109685.1">
    <property type="nucleotide sequence ID" value="NZ_JACKSN010000019.1"/>
</dbReference>
<keyword evidence="1" id="KW-0346">Stress response</keyword>
<dbReference type="Pfam" id="PF01965">
    <property type="entry name" value="DJ-1_PfpI"/>
    <property type="match status" value="1"/>
</dbReference>
<comment type="caution">
    <text evidence="5">The sequence shown here is derived from an EMBL/GenBank/DDBJ whole genome shotgun (WGS) entry which is preliminary data.</text>
</comment>
<evidence type="ECO:0000313" key="6">
    <source>
        <dbReference type="Proteomes" id="UP000193090"/>
    </source>
</evidence>
<dbReference type="STRING" id="1798.AWC30_08475"/>
<accession>A0A1X2ELE2</accession>
<gene>
    <name evidence="5" type="ORF">AWC30_08475</name>
</gene>
<dbReference type="InterPro" id="IPR050325">
    <property type="entry name" value="Prot/Nucl_acid_deglycase"/>
</dbReference>
<evidence type="ECO:0000313" key="5">
    <source>
        <dbReference type="EMBL" id="ORX05845.1"/>
    </source>
</evidence>
<proteinExistence type="inferred from homology"/>
<evidence type="ECO:0000259" key="4">
    <source>
        <dbReference type="Pfam" id="PF01965"/>
    </source>
</evidence>
<dbReference type="Proteomes" id="UP000193090">
    <property type="component" value="Unassembled WGS sequence"/>
</dbReference>
<dbReference type="SUPFAM" id="SSF52317">
    <property type="entry name" value="Class I glutamine amidotransferase-like"/>
    <property type="match status" value="1"/>
</dbReference>
<organism evidence="5 6">
    <name type="scientific">Mycolicibacillus trivialis</name>
    <dbReference type="NCBI Taxonomy" id="1798"/>
    <lineage>
        <taxon>Bacteria</taxon>
        <taxon>Bacillati</taxon>
        <taxon>Actinomycetota</taxon>
        <taxon>Actinomycetes</taxon>
        <taxon>Mycobacteriales</taxon>
        <taxon>Mycobacteriaceae</taxon>
        <taxon>Mycolicibacillus</taxon>
    </lineage>
</organism>
<dbReference type="GO" id="GO:0019172">
    <property type="term" value="F:glyoxalase III activity"/>
    <property type="evidence" value="ECO:0007669"/>
    <property type="project" value="TreeGrafter"/>
</dbReference>
<dbReference type="CDD" id="cd03141">
    <property type="entry name" value="GATase1_Hsp31_like"/>
    <property type="match status" value="1"/>
</dbReference>
<dbReference type="PANTHER" id="PTHR48094:SF11">
    <property type="entry name" value="GLUTATHIONE-INDEPENDENT GLYOXALASE HSP31-RELATED"/>
    <property type="match status" value="1"/>
</dbReference>